<keyword evidence="4" id="KW-1185">Reference proteome</keyword>
<evidence type="ECO:0000313" key="4">
    <source>
        <dbReference type="Proteomes" id="UP000516173"/>
    </source>
</evidence>
<dbReference type="GO" id="GO:0006228">
    <property type="term" value="P:UTP biosynthetic process"/>
    <property type="evidence" value="ECO:0007669"/>
    <property type="project" value="InterPro"/>
</dbReference>
<evidence type="ECO:0000259" key="2">
    <source>
        <dbReference type="Pfam" id="PF00334"/>
    </source>
</evidence>
<dbReference type="PRINTS" id="PR01243">
    <property type="entry name" value="NUCDPKINASE"/>
</dbReference>
<accession>A0A7G1KR85</accession>
<evidence type="ECO:0000256" key="1">
    <source>
        <dbReference type="PROSITE-ProRule" id="PRU00706"/>
    </source>
</evidence>
<name>A0A7G1KR85_9NOCA</name>
<evidence type="ECO:0000313" key="3">
    <source>
        <dbReference type="EMBL" id="BCK57670.1"/>
    </source>
</evidence>
<dbReference type="GO" id="GO:0006183">
    <property type="term" value="P:GTP biosynthetic process"/>
    <property type="evidence" value="ECO:0007669"/>
    <property type="project" value="InterPro"/>
</dbReference>
<dbReference type="RefSeq" id="WP_187684547.1">
    <property type="nucleotide sequence ID" value="NZ_AP023396.1"/>
</dbReference>
<dbReference type="EMBL" id="AP023396">
    <property type="protein sequence ID" value="BCK57670.1"/>
    <property type="molecule type" value="Genomic_DNA"/>
</dbReference>
<protein>
    <recommendedName>
        <fullName evidence="2">Nucleoside diphosphate kinase-like domain-containing protein</fullName>
    </recommendedName>
</protein>
<organism evidence="3 4">
    <name type="scientific">Nocardia wallacei</name>
    <dbReference type="NCBI Taxonomy" id="480035"/>
    <lineage>
        <taxon>Bacteria</taxon>
        <taxon>Bacillati</taxon>
        <taxon>Actinomycetota</taxon>
        <taxon>Actinomycetes</taxon>
        <taxon>Mycobacteriales</taxon>
        <taxon>Nocardiaceae</taxon>
        <taxon>Nocardia</taxon>
    </lineage>
</organism>
<comment type="caution">
    <text evidence="1">Lacks conserved residue(s) required for the propagation of feature annotation.</text>
</comment>
<dbReference type="KEGG" id="nwl:NWFMUON74_54420"/>
<dbReference type="Pfam" id="PF00334">
    <property type="entry name" value="NDK"/>
    <property type="match status" value="1"/>
</dbReference>
<proteinExistence type="inferred from homology"/>
<dbReference type="InterPro" id="IPR034907">
    <property type="entry name" value="NDK-like_dom"/>
</dbReference>
<dbReference type="GeneID" id="80349879"/>
<gene>
    <name evidence="3" type="ORF">NWFMUON74_54420</name>
</gene>
<sequence>MIPALRDLLTPLTPLPGKAECYAGDTYVQETVAQLDAAGLDAAKFACEHSMLLLKPDAIVARAVRPTLDWLRHNDFRVVGAHTLAVNRHLVRALWYYAWNIASPERRRLADLLVGISDALVLVVGGPVGELPTPVRLTAAKGATDPRKRRPGELRHLLGRDSYLLNLVHSPDDPADVLRELAVYFDEHARSRVLAEIGTGAECSAHAADLAEELYSRTPAREFTRAAAVERILADLGGPPDGFDPESDEACAALLRAAWAADRAMDPWSVIVLGSQVLPMRTGTGPQTLRSVGASDWLEGLP</sequence>
<feature type="domain" description="Nucleoside diphosphate kinase-like" evidence="2">
    <location>
        <begin position="48"/>
        <end position="188"/>
    </location>
</feature>
<dbReference type="Proteomes" id="UP000516173">
    <property type="component" value="Chromosome"/>
</dbReference>
<dbReference type="InterPro" id="IPR001564">
    <property type="entry name" value="Nucleoside_diP_kinase"/>
</dbReference>
<dbReference type="SUPFAM" id="SSF54919">
    <property type="entry name" value="Nucleoside diphosphate kinase, NDK"/>
    <property type="match status" value="1"/>
</dbReference>
<dbReference type="PROSITE" id="PS51374">
    <property type="entry name" value="NDPK_LIKE"/>
    <property type="match status" value="1"/>
</dbReference>
<dbReference type="AlphaFoldDB" id="A0A7G1KR85"/>
<dbReference type="GO" id="GO:0004550">
    <property type="term" value="F:nucleoside diphosphate kinase activity"/>
    <property type="evidence" value="ECO:0007669"/>
    <property type="project" value="InterPro"/>
</dbReference>
<dbReference type="Gene3D" id="3.30.70.141">
    <property type="entry name" value="Nucleoside diphosphate kinase-like domain"/>
    <property type="match status" value="1"/>
</dbReference>
<dbReference type="GO" id="GO:0006241">
    <property type="term" value="P:CTP biosynthetic process"/>
    <property type="evidence" value="ECO:0007669"/>
    <property type="project" value="InterPro"/>
</dbReference>
<reference evidence="3 4" key="1">
    <citation type="submission" date="2020-08" db="EMBL/GenBank/DDBJ databases">
        <title>Genome Sequencing of Nocardia wallacei strain FMUON74 and assembly.</title>
        <authorList>
            <person name="Toyokawa M."/>
            <person name="Uesaka K."/>
        </authorList>
    </citation>
    <scope>NUCLEOTIDE SEQUENCE [LARGE SCALE GENOMIC DNA]</scope>
    <source>
        <strain evidence="3 4">FMUON74</strain>
    </source>
</reference>
<dbReference type="InterPro" id="IPR036850">
    <property type="entry name" value="NDK-like_dom_sf"/>
</dbReference>
<comment type="similarity">
    <text evidence="1">Belongs to the NDK family.</text>
</comment>